<reference evidence="2" key="1">
    <citation type="submission" date="2017-04" db="EMBL/GenBank/DDBJ databases">
        <authorList>
            <person name="Varghese N."/>
            <person name="Submissions S."/>
        </authorList>
    </citation>
    <scope>NUCLEOTIDE SEQUENCE [LARGE SCALE GENOMIC DNA]</scope>
    <source>
        <strain evidence="2">DSM 16537</strain>
    </source>
</reference>
<gene>
    <name evidence="1" type="ORF">SAMN00777080_2971</name>
</gene>
<dbReference type="AlphaFoldDB" id="A0A1W2H630"/>
<keyword evidence="2" id="KW-1185">Reference proteome</keyword>
<evidence type="ECO:0000313" key="2">
    <source>
        <dbReference type="Proteomes" id="UP000192333"/>
    </source>
</evidence>
<dbReference type="Proteomes" id="UP000192333">
    <property type="component" value="Chromosome I"/>
</dbReference>
<dbReference type="OrthoDB" id="966005at2"/>
<accession>A0A1W2H630</accession>
<protein>
    <recommendedName>
        <fullName evidence="3">Outer membrane protein beta-barrel domain-containing protein</fullName>
    </recommendedName>
</protein>
<proteinExistence type="predicted"/>
<dbReference type="STRING" id="758820.SAMN00777080_2971"/>
<name>A0A1W2H630_9BACT</name>
<evidence type="ECO:0008006" key="3">
    <source>
        <dbReference type="Google" id="ProtNLM"/>
    </source>
</evidence>
<organism evidence="1 2">
    <name type="scientific">Aquiflexum balticum DSM 16537</name>
    <dbReference type="NCBI Taxonomy" id="758820"/>
    <lineage>
        <taxon>Bacteria</taxon>
        <taxon>Pseudomonadati</taxon>
        <taxon>Bacteroidota</taxon>
        <taxon>Cytophagia</taxon>
        <taxon>Cytophagales</taxon>
        <taxon>Cyclobacteriaceae</taxon>
        <taxon>Aquiflexum</taxon>
    </lineage>
</organism>
<dbReference type="EMBL" id="LT838813">
    <property type="protein sequence ID" value="SMD44351.1"/>
    <property type="molecule type" value="Genomic_DNA"/>
</dbReference>
<evidence type="ECO:0000313" key="1">
    <source>
        <dbReference type="EMBL" id="SMD44351.1"/>
    </source>
</evidence>
<sequence length="191" mass="21286">MRNTLLILLIVVLPLIVNAQEKPVTQSIYLELGGAGLPYSLNYDFRFDKDRIDSWGMRVGAGGYSISGGDSFFSAPIQVNKLFGKNGHYFEFGAGATFLAFSRETYSYCQSGYNDPDTGEFICTDLFTSRSDFTEFILEIDGSPNVMGTLNFGYRKIPVDGGFMWKVNLNPIFNNSGFWPLWVGVGFGYAF</sequence>